<dbReference type="Gene3D" id="2.30.130.40">
    <property type="entry name" value="LON domain-like"/>
    <property type="match status" value="1"/>
</dbReference>
<gene>
    <name evidence="2" type="ORF">SE18_18520</name>
</gene>
<dbReference type="SMART" id="SM00464">
    <property type="entry name" value="LON"/>
    <property type="match status" value="1"/>
</dbReference>
<dbReference type="PANTHER" id="PTHR46732:SF8">
    <property type="entry name" value="ATP-DEPENDENT PROTEASE LA (LON) DOMAIN PROTEIN"/>
    <property type="match status" value="1"/>
</dbReference>
<evidence type="ECO:0000313" key="3">
    <source>
        <dbReference type="Proteomes" id="UP000050277"/>
    </source>
</evidence>
<sequence length="213" mass="24258">MQRLPLFPLNVVLFPGAQLPLHIFEPRYRTMISRCLEESKPFGVVLIREGVEVGGSSVPHIIGTTAEIQSAYRLADGRIYIVTEGRQRFRINYPLSVDPYMVAMVTMLDDEVNERHQAAALTELYSQYHRTVAAATGMRSTTIDLPSDPVALSYMLADSMQMSLPIKQHWLESELDQRIDELIEALQFELELLPTIPPDQLDREPPFENTSWN</sequence>
<dbReference type="OrthoDB" id="9806457at2"/>
<accession>A0A0N8GR61</accession>
<dbReference type="PROSITE" id="PS51787">
    <property type="entry name" value="LON_N"/>
    <property type="match status" value="1"/>
</dbReference>
<organism evidence="2 3">
    <name type="scientific">Herpetosiphon geysericola</name>
    <dbReference type="NCBI Taxonomy" id="70996"/>
    <lineage>
        <taxon>Bacteria</taxon>
        <taxon>Bacillati</taxon>
        <taxon>Chloroflexota</taxon>
        <taxon>Chloroflexia</taxon>
        <taxon>Herpetosiphonales</taxon>
        <taxon>Herpetosiphonaceae</taxon>
        <taxon>Herpetosiphon</taxon>
    </lineage>
</organism>
<dbReference type="PATRIC" id="fig|70996.4.peg.583"/>
<dbReference type="Pfam" id="PF02190">
    <property type="entry name" value="LON_substr_bdg"/>
    <property type="match status" value="1"/>
</dbReference>
<feature type="domain" description="Lon N-terminal" evidence="1">
    <location>
        <begin position="1"/>
        <end position="191"/>
    </location>
</feature>
<dbReference type="PANTHER" id="PTHR46732">
    <property type="entry name" value="ATP-DEPENDENT PROTEASE LA (LON) DOMAIN PROTEIN"/>
    <property type="match status" value="1"/>
</dbReference>
<comment type="caution">
    <text evidence="2">The sequence shown here is derived from an EMBL/GenBank/DDBJ whole genome shotgun (WGS) entry which is preliminary data.</text>
</comment>
<evidence type="ECO:0000313" key="2">
    <source>
        <dbReference type="EMBL" id="KPL85602.1"/>
    </source>
</evidence>
<protein>
    <recommendedName>
        <fullName evidence="1">Lon N-terminal domain-containing protein</fullName>
    </recommendedName>
</protein>
<evidence type="ECO:0000259" key="1">
    <source>
        <dbReference type="PROSITE" id="PS51787"/>
    </source>
</evidence>
<dbReference type="InterPro" id="IPR046336">
    <property type="entry name" value="Lon_prtase_N_sf"/>
</dbReference>
<name>A0A0N8GR61_9CHLR</name>
<dbReference type="AlphaFoldDB" id="A0A0N8GR61"/>
<dbReference type="STRING" id="70996.SE18_18520"/>
<dbReference type="RefSeq" id="WP_054535926.1">
    <property type="nucleotide sequence ID" value="NZ_LGKP01000025.1"/>
</dbReference>
<dbReference type="InterPro" id="IPR003111">
    <property type="entry name" value="Lon_prtase_N"/>
</dbReference>
<dbReference type="SUPFAM" id="SSF88697">
    <property type="entry name" value="PUA domain-like"/>
    <property type="match status" value="1"/>
</dbReference>
<keyword evidence="3" id="KW-1185">Reference proteome</keyword>
<proteinExistence type="predicted"/>
<reference evidence="2 3" key="1">
    <citation type="submission" date="2015-07" db="EMBL/GenBank/DDBJ databases">
        <title>Whole genome sequence of Herpetosiphon geysericola DSM 7119.</title>
        <authorList>
            <person name="Hemp J."/>
            <person name="Ward L.M."/>
            <person name="Pace L.A."/>
            <person name="Fischer W.W."/>
        </authorList>
    </citation>
    <scope>NUCLEOTIDE SEQUENCE [LARGE SCALE GENOMIC DNA]</scope>
    <source>
        <strain evidence="2 3">DSM 7119</strain>
    </source>
</reference>
<dbReference type="InterPro" id="IPR015947">
    <property type="entry name" value="PUA-like_sf"/>
</dbReference>
<dbReference type="Proteomes" id="UP000050277">
    <property type="component" value="Unassembled WGS sequence"/>
</dbReference>
<dbReference type="EMBL" id="LGKP01000025">
    <property type="protein sequence ID" value="KPL85602.1"/>
    <property type="molecule type" value="Genomic_DNA"/>
</dbReference>